<dbReference type="Pfam" id="PF00074">
    <property type="entry name" value="RnaseA"/>
    <property type="match status" value="1"/>
</dbReference>
<name>A0A8J6G7U1_MICOH</name>
<accession>A0A8J6G7U1</accession>
<dbReference type="SUPFAM" id="SSF54076">
    <property type="entry name" value="RNase A-like"/>
    <property type="match status" value="1"/>
</dbReference>
<evidence type="ECO:0000259" key="2">
    <source>
        <dbReference type="Pfam" id="PF00074"/>
    </source>
</evidence>
<dbReference type="InterPro" id="IPR023412">
    <property type="entry name" value="RNaseA_domain"/>
</dbReference>
<reference evidence="6" key="2">
    <citation type="submission" date="2025-05" db="UniProtKB">
        <authorList>
            <consortium name="RefSeq"/>
        </authorList>
    </citation>
    <scope>IDENTIFICATION</scope>
</reference>
<reference evidence="3" key="1">
    <citation type="submission" date="2020-03" db="EMBL/GenBank/DDBJ databases">
        <title>Studies in the Genomics of Life Span.</title>
        <authorList>
            <person name="Glass D."/>
        </authorList>
    </citation>
    <scope>NUCLEOTIDE SEQUENCE</scope>
    <source>
        <strain evidence="3">LTLLF</strain>
        <tissue evidence="3">Muscle</tissue>
    </source>
</reference>
<dbReference type="InterPro" id="IPR042402">
    <property type="entry name" value="EDDM3A/EDDM3B"/>
</dbReference>
<dbReference type="Proteomes" id="UP000710432">
    <property type="component" value="Unassembled WGS sequence"/>
</dbReference>
<dbReference type="RefSeq" id="XP_005371044.1">
    <property type="nucleotide sequence ID" value="XM_005370987.2"/>
</dbReference>
<dbReference type="OrthoDB" id="9443769at2759"/>
<dbReference type="GeneID" id="101989654"/>
<dbReference type="InterPro" id="IPR036816">
    <property type="entry name" value="RNaseA-like_dom_sf"/>
</dbReference>
<gene>
    <name evidence="6" type="primary">LOC101989654</name>
    <name evidence="3" type="ORF">LTLLF_175725</name>
</gene>
<evidence type="ECO:0000313" key="4">
    <source>
        <dbReference type="Proteomes" id="UP000694915"/>
    </source>
</evidence>
<proteinExistence type="predicted"/>
<keyword evidence="1" id="KW-0732">Signal</keyword>
<dbReference type="PANTHER" id="PTHR16788">
    <property type="entry name" value="EPIDIDYMAL SECRETORY PROTEIN E3 ALPHA"/>
    <property type="match status" value="1"/>
</dbReference>
<sequence>MASSLKVWGVLALLLCLQLSPCAQSSSRREFLDQHHLNTDKGFFLYSCDALMTEKGLKPKSLHIFVYMPWYKVEHTCISGNWKYRYKNSYVWTQTPVKVLYCYWEKFKKKYTEIRNYNYVQFHCNADGYVDSIEDMMLMEPILA</sequence>
<evidence type="ECO:0000313" key="6">
    <source>
        <dbReference type="RefSeq" id="XP_005371044.1"/>
    </source>
</evidence>
<dbReference type="AlphaFoldDB" id="A0A8J6G7U1"/>
<protein>
    <submittedName>
        <fullName evidence="3 6">Epididymal secretory protein E3-beta</fullName>
    </submittedName>
</protein>
<feature type="domain" description="Ribonuclease A-domain" evidence="2">
    <location>
        <begin position="28"/>
        <end position="127"/>
    </location>
</feature>
<evidence type="ECO:0000313" key="3">
    <source>
        <dbReference type="EMBL" id="KAH0505880.1"/>
    </source>
</evidence>
<dbReference type="Proteomes" id="UP000694915">
    <property type="component" value="Unplaced"/>
</dbReference>
<organism evidence="3 5">
    <name type="scientific">Microtus ochrogaster</name>
    <name type="common">Prairie vole</name>
    <dbReference type="NCBI Taxonomy" id="79684"/>
    <lineage>
        <taxon>Eukaryota</taxon>
        <taxon>Metazoa</taxon>
        <taxon>Chordata</taxon>
        <taxon>Craniata</taxon>
        <taxon>Vertebrata</taxon>
        <taxon>Euteleostomi</taxon>
        <taxon>Mammalia</taxon>
        <taxon>Eutheria</taxon>
        <taxon>Euarchontoglires</taxon>
        <taxon>Glires</taxon>
        <taxon>Rodentia</taxon>
        <taxon>Myomorpha</taxon>
        <taxon>Muroidea</taxon>
        <taxon>Cricetidae</taxon>
        <taxon>Arvicolinae</taxon>
        <taxon>Microtus</taxon>
    </lineage>
</organism>
<feature type="signal peptide" evidence="1">
    <location>
        <begin position="1"/>
        <end position="25"/>
    </location>
</feature>
<evidence type="ECO:0000313" key="5">
    <source>
        <dbReference type="Proteomes" id="UP000710432"/>
    </source>
</evidence>
<dbReference type="Gene3D" id="3.10.130.10">
    <property type="entry name" value="Ribonuclease A-like domain"/>
    <property type="match status" value="1"/>
</dbReference>
<dbReference type="PANTHER" id="PTHR16788:SF0">
    <property type="entry name" value="EPIDIDYMAL SECRETORY PROTEIN E3-BETA"/>
    <property type="match status" value="1"/>
</dbReference>
<feature type="chain" id="PRO_5035270352" evidence="1">
    <location>
        <begin position="26"/>
        <end position="144"/>
    </location>
</feature>
<evidence type="ECO:0000256" key="1">
    <source>
        <dbReference type="SAM" id="SignalP"/>
    </source>
</evidence>
<keyword evidence="4" id="KW-1185">Reference proteome</keyword>
<dbReference type="EMBL" id="JAATJU010024361">
    <property type="protein sequence ID" value="KAH0505880.1"/>
    <property type="molecule type" value="Genomic_DNA"/>
</dbReference>